<reference evidence="5 6" key="1">
    <citation type="journal article" date="2016" name="Front. Microbiol.">
        <title>Comparative Genomics Analysis of Streptomyces Species Reveals Their Adaptation to the Marine Environment and Their Diversity at the Genomic Level.</title>
        <authorList>
            <person name="Tian X."/>
            <person name="Zhang Z."/>
            <person name="Yang T."/>
            <person name="Chen M."/>
            <person name="Li J."/>
            <person name="Chen F."/>
            <person name="Yang J."/>
            <person name="Li W."/>
            <person name="Zhang B."/>
            <person name="Zhang Z."/>
            <person name="Wu J."/>
            <person name="Zhang C."/>
            <person name="Long L."/>
            <person name="Xiao J."/>
        </authorList>
    </citation>
    <scope>NUCLEOTIDE SEQUENCE [LARGE SCALE GENOMIC DNA]</scope>
    <source>
        <strain evidence="5 6">SCSIO 10390</strain>
    </source>
</reference>
<dbReference type="AlphaFoldDB" id="A0A1E7JS99"/>
<dbReference type="STRING" id="933944.AN215_04250"/>
<dbReference type="SUPFAM" id="SSF82153">
    <property type="entry name" value="FAS1 domain"/>
    <property type="match status" value="1"/>
</dbReference>
<dbReference type="Proteomes" id="UP000176087">
    <property type="component" value="Unassembled WGS sequence"/>
</dbReference>
<dbReference type="EMBL" id="LJGT01000037">
    <property type="protein sequence ID" value="OEU91726.1"/>
    <property type="molecule type" value="Genomic_DNA"/>
</dbReference>
<dbReference type="PATRIC" id="fig|933944.5.peg.1820"/>
<protein>
    <submittedName>
        <fullName evidence="5">Fasciclin</fullName>
    </submittedName>
</protein>
<feature type="chain" id="PRO_5038814208" evidence="3">
    <location>
        <begin position="26"/>
        <end position="214"/>
    </location>
</feature>
<dbReference type="InterPro" id="IPR036378">
    <property type="entry name" value="FAS1_dom_sf"/>
</dbReference>
<sequence>MNTTRIRRGAVAVTAVALLPLGISACSSEGGGSDKASDGKKSEAPKDSSKQEKPQASGEFGPACKAVPKTGKGSFKGMAQDPVATAASNNPELSTLVGAVKKAGLVDTLNSSKDITVFAPTNEAFEKVPKADMEKVMSDKEMLTKVLTYHVVGEPLSKEKLADGSYPTLAKEKLTTSGSGDAFKVNDEAAVGCGNVKTANATVHIVDSVLMPPK</sequence>
<dbReference type="SMART" id="SM00554">
    <property type="entry name" value="FAS1"/>
    <property type="match status" value="1"/>
</dbReference>
<dbReference type="InterPro" id="IPR000782">
    <property type="entry name" value="FAS1_domain"/>
</dbReference>
<accession>A0A1E7JS99</accession>
<feature type="signal peptide" evidence="3">
    <location>
        <begin position="1"/>
        <end position="25"/>
    </location>
</feature>
<dbReference type="PANTHER" id="PTHR10900">
    <property type="entry name" value="PERIOSTIN-RELATED"/>
    <property type="match status" value="1"/>
</dbReference>
<dbReference type="PROSITE" id="PS51257">
    <property type="entry name" value="PROKAR_LIPOPROTEIN"/>
    <property type="match status" value="1"/>
</dbReference>
<dbReference type="GO" id="GO:0005615">
    <property type="term" value="C:extracellular space"/>
    <property type="evidence" value="ECO:0007669"/>
    <property type="project" value="TreeGrafter"/>
</dbReference>
<evidence type="ECO:0000313" key="6">
    <source>
        <dbReference type="Proteomes" id="UP000176087"/>
    </source>
</evidence>
<dbReference type="GO" id="GO:0007155">
    <property type="term" value="P:cell adhesion"/>
    <property type="evidence" value="ECO:0007669"/>
    <property type="project" value="TreeGrafter"/>
</dbReference>
<organism evidence="5 6">
    <name type="scientific">Streptomyces abyssalis</name>
    <dbReference type="NCBI Taxonomy" id="933944"/>
    <lineage>
        <taxon>Bacteria</taxon>
        <taxon>Bacillati</taxon>
        <taxon>Actinomycetota</taxon>
        <taxon>Actinomycetes</taxon>
        <taxon>Kitasatosporales</taxon>
        <taxon>Streptomycetaceae</taxon>
        <taxon>Streptomyces</taxon>
    </lineage>
</organism>
<dbReference type="GO" id="GO:0030198">
    <property type="term" value="P:extracellular matrix organization"/>
    <property type="evidence" value="ECO:0007669"/>
    <property type="project" value="TreeGrafter"/>
</dbReference>
<feature type="domain" description="FAS1" evidence="4">
    <location>
        <begin position="80"/>
        <end position="210"/>
    </location>
</feature>
<evidence type="ECO:0000256" key="1">
    <source>
        <dbReference type="ARBA" id="ARBA00022729"/>
    </source>
</evidence>
<dbReference type="PROSITE" id="PS50213">
    <property type="entry name" value="FAS1"/>
    <property type="match status" value="1"/>
</dbReference>
<name>A0A1E7JS99_9ACTN</name>
<evidence type="ECO:0000259" key="4">
    <source>
        <dbReference type="PROSITE" id="PS50213"/>
    </source>
</evidence>
<evidence type="ECO:0000313" key="5">
    <source>
        <dbReference type="EMBL" id="OEU91726.1"/>
    </source>
</evidence>
<dbReference type="GO" id="GO:0050839">
    <property type="term" value="F:cell adhesion molecule binding"/>
    <property type="evidence" value="ECO:0007669"/>
    <property type="project" value="TreeGrafter"/>
</dbReference>
<proteinExistence type="predicted"/>
<dbReference type="PANTHER" id="PTHR10900:SF77">
    <property type="entry name" value="FI19380P1"/>
    <property type="match status" value="1"/>
</dbReference>
<dbReference type="Gene3D" id="2.30.180.10">
    <property type="entry name" value="FAS1 domain"/>
    <property type="match status" value="1"/>
</dbReference>
<feature type="region of interest" description="Disordered" evidence="2">
    <location>
        <begin position="25"/>
        <end position="64"/>
    </location>
</feature>
<keyword evidence="1 3" id="KW-0732">Signal</keyword>
<dbReference type="Pfam" id="PF02469">
    <property type="entry name" value="Fasciclin"/>
    <property type="match status" value="1"/>
</dbReference>
<evidence type="ECO:0000256" key="3">
    <source>
        <dbReference type="SAM" id="SignalP"/>
    </source>
</evidence>
<evidence type="ECO:0000256" key="2">
    <source>
        <dbReference type="SAM" id="MobiDB-lite"/>
    </source>
</evidence>
<keyword evidence="6" id="KW-1185">Reference proteome</keyword>
<feature type="compositionally biased region" description="Basic and acidic residues" evidence="2">
    <location>
        <begin position="35"/>
        <end position="53"/>
    </location>
</feature>
<gene>
    <name evidence="5" type="ORF">AN215_04250</name>
</gene>
<dbReference type="InterPro" id="IPR050904">
    <property type="entry name" value="Adhesion/Biosynth-related"/>
</dbReference>
<dbReference type="FunFam" id="2.30.180.10:FF:000019">
    <property type="entry name" value="Cell surface lipoprotein"/>
    <property type="match status" value="1"/>
</dbReference>
<dbReference type="RefSeq" id="WP_070010148.1">
    <property type="nucleotide sequence ID" value="NZ_LJGS01000038.1"/>
</dbReference>
<comment type="caution">
    <text evidence="5">The sequence shown here is derived from an EMBL/GenBank/DDBJ whole genome shotgun (WGS) entry which is preliminary data.</text>
</comment>
<dbReference type="GO" id="GO:0031012">
    <property type="term" value="C:extracellular matrix"/>
    <property type="evidence" value="ECO:0007669"/>
    <property type="project" value="TreeGrafter"/>
</dbReference>
<dbReference type="OrthoDB" id="9800666at2"/>